<evidence type="ECO:0000256" key="7">
    <source>
        <dbReference type="ARBA" id="ARBA00022917"/>
    </source>
</evidence>
<dbReference type="Pfam" id="PF02854">
    <property type="entry name" value="MIF4G"/>
    <property type="match status" value="1"/>
</dbReference>
<dbReference type="InterPro" id="IPR016024">
    <property type="entry name" value="ARM-type_fold"/>
</dbReference>
<dbReference type="FunFam" id="1.25.40.180:FF:000020">
    <property type="entry name" value="Eukaryotic translation initiation factor subunit"/>
    <property type="match status" value="1"/>
</dbReference>
<evidence type="ECO:0000313" key="10">
    <source>
        <dbReference type="EMBL" id="KIK16830.1"/>
    </source>
</evidence>
<evidence type="ECO:0000256" key="2">
    <source>
        <dbReference type="ARBA" id="ARBA00005775"/>
    </source>
</evidence>
<dbReference type="SUPFAM" id="SSF48371">
    <property type="entry name" value="ARM repeat"/>
    <property type="match status" value="2"/>
</dbReference>
<evidence type="ECO:0000259" key="9">
    <source>
        <dbReference type="PROSITE" id="PS51366"/>
    </source>
</evidence>
<keyword evidence="7" id="KW-0648">Protein biosynthesis</keyword>
<sequence>MSASCWVRTGTERAADVDTPDVVDRKVKSLLNKLTVEQFDSISDQIIAWANKSENERDGRTLIQVIRLVYEKAVDEDNRSEMYARLCRKMMETISPKIQDDGIKNAEGRPITGGQLFRKYLLNRCQEDFERGWVAKEATARAAAAKASDDEAIKVDNEKTGNESEFRPDDYYAAQKAKRQGLGLIKFIGELFKFRMLTERNMHECVKKLLGNVETLKEEEIESLCQLLRTAGQLLDVPKARAHMDVYFQRMRELCKSPNVSPRMQFMLQDVIELRDRKWQPRNVVNAPTTLAAVHEAAAKEKAAQESQAFQRQFTMSRGGSRRGASVEPAPDGWVVAGGLQPRPPTKAGNLSHFDKTSKASPMAMDPSSVFAGKKDSKRKALTRTNASYHMFSMLSQNPELVIEPKPSRAPSQKPSTDLDKLEPVPQRRKLQLLPRTIPTPRRTPPPTAEKEPGGAPAAQMSEEDVKKKIDEDVKEFFVVRNLEAADANLTALTEEDRFRLVDKLVSSALEGKEADARLVADFFSRSASRQECSPDVFEAGFTLTVELLDDIAIDAPKALEYMAIMLKGAGLDKDEERLKRMAEKMMDSDLLLQLVSS</sequence>
<dbReference type="Pfam" id="PF02847">
    <property type="entry name" value="MA3"/>
    <property type="match status" value="1"/>
</dbReference>
<proteinExistence type="inferred from homology"/>
<keyword evidence="6" id="KW-0694">RNA-binding</keyword>
<dbReference type="Gene3D" id="1.25.40.180">
    <property type="match status" value="2"/>
</dbReference>
<keyword evidence="3" id="KW-0963">Cytoplasm</keyword>
<dbReference type="STRING" id="765257.A0A0C9XWI2"/>
<dbReference type="SMART" id="SM00544">
    <property type="entry name" value="MA3"/>
    <property type="match status" value="1"/>
</dbReference>
<dbReference type="EMBL" id="KN833845">
    <property type="protein sequence ID" value="KIK16830.1"/>
    <property type="molecule type" value="Genomic_DNA"/>
</dbReference>
<accession>A0A0C9XWI2</accession>
<keyword evidence="4" id="KW-0396">Initiation factor</keyword>
<dbReference type="PANTHER" id="PTHR23253">
    <property type="entry name" value="EUKARYOTIC TRANSLATION INITIATION FACTOR 4 GAMMA"/>
    <property type="match status" value="1"/>
</dbReference>
<feature type="region of interest" description="Disordered" evidence="8">
    <location>
        <begin position="356"/>
        <end position="380"/>
    </location>
</feature>
<comment type="similarity">
    <text evidence="2">Belongs to the eukaryotic initiation factor 4G family.</text>
</comment>
<dbReference type="SMART" id="SM00543">
    <property type="entry name" value="MIF4G"/>
    <property type="match status" value="1"/>
</dbReference>
<evidence type="ECO:0000313" key="11">
    <source>
        <dbReference type="Proteomes" id="UP000054018"/>
    </source>
</evidence>
<dbReference type="GO" id="GO:0010494">
    <property type="term" value="C:cytoplasmic stress granule"/>
    <property type="evidence" value="ECO:0007669"/>
    <property type="project" value="UniProtKB-ARBA"/>
</dbReference>
<keyword evidence="5" id="KW-0597">Phosphoprotein</keyword>
<dbReference type="InterPro" id="IPR003890">
    <property type="entry name" value="MIF4G-like_typ-3"/>
</dbReference>
<evidence type="ECO:0000256" key="6">
    <source>
        <dbReference type="ARBA" id="ARBA00022884"/>
    </source>
</evidence>
<dbReference type="GO" id="GO:0003743">
    <property type="term" value="F:translation initiation factor activity"/>
    <property type="evidence" value="ECO:0007669"/>
    <property type="project" value="UniProtKB-KW"/>
</dbReference>
<feature type="domain" description="MI" evidence="9">
    <location>
        <begin position="465"/>
        <end position="586"/>
    </location>
</feature>
<organism evidence="10 11">
    <name type="scientific">Pisolithus microcarpus 441</name>
    <dbReference type="NCBI Taxonomy" id="765257"/>
    <lineage>
        <taxon>Eukaryota</taxon>
        <taxon>Fungi</taxon>
        <taxon>Dikarya</taxon>
        <taxon>Basidiomycota</taxon>
        <taxon>Agaricomycotina</taxon>
        <taxon>Agaricomycetes</taxon>
        <taxon>Agaricomycetidae</taxon>
        <taxon>Boletales</taxon>
        <taxon>Sclerodermatineae</taxon>
        <taxon>Pisolithaceae</taxon>
        <taxon>Pisolithus</taxon>
    </lineage>
</organism>
<dbReference type="OrthoDB" id="514777at2759"/>
<evidence type="ECO:0000256" key="3">
    <source>
        <dbReference type="ARBA" id="ARBA00022490"/>
    </source>
</evidence>
<evidence type="ECO:0000256" key="5">
    <source>
        <dbReference type="ARBA" id="ARBA00022553"/>
    </source>
</evidence>
<keyword evidence="11" id="KW-1185">Reference proteome</keyword>
<dbReference type="GO" id="GO:0003729">
    <property type="term" value="F:mRNA binding"/>
    <property type="evidence" value="ECO:0007669"/>
    <property type="project" value="TreeGrafter"/>
</dbReference>
<dbReference type="Proteomes" id="UP000054018">
    <property type="component" value="Unassembled WGS sequence"/>
</dbReference>
<gene>
    <name evidence="10" type="ORF">PISMIDRAFT_15533</name>
</gene>
<feature type="region of interest" description="Disordered" evidence="8">
    <location>
        <begin position="404"/>
        <end position="465"/>
    </location>
</feature>
<dbReference type="HOGENOM" id="CLU_002459_0_1_1"/>
<dbReference type="InterPro" id="IPR003891">
    <property type="entry name" value="Initiation_fac_eIF4g_MI"/>
</dbReference>
<name>A0A0C9XWI2_9AGAM</name>
<dbReference type="PANTHER" id="PTHR23253:SF9">
    <property type="entry name" value="EUKARYOTIC TRANSLATION INITIATION FACTOR 4 GAMMA 2"/>
    <property type="match status" value="1"/>
</dbReference>
<dbReference type="PROSITE" id="PS51366">
    <property type="entry name" value="MI"/>
    <property type="match status" value="1"/>
</dbReference>
<dbReference type="AlphaFoldDB" id="A0A0C9XWI2"/>
<evidence type="ECO:0000256" key="4">
    <source>
        <dbReference type="ARBA" id="ARBA00022540"/>
    </source>
</evidence>
<reference evidence="10 11" key="1">
    <citation type="submission" date="2014-04" db="EMBL/GenBank/DDBJ databases">
        <authorList>
            <consortium name="DOE Joint Genome Institute"/>
            <person name="Kuo A."/>
            <person name="Kohler A."/>
            <person name="Costa M.D."/>
            <person name="Nagy L.G."/>
            <person name="Floudas D."/>
            <person name="Copeland A."/>
            <person name="Barry K.W."/>
            <person name="Cichocki N."/>
            <person name="Veneault-Fourrey C."/>
            <person name="LaButti K."/>
            <person name="Lindquist E.A."/>
            <person name="Lipzen A."/>
            <person name="Lundell T."/>
            <person name="Morin E."/>
            <person name="Murat C."/>
            <person name="Sun H."/>
            <person name="Tunlid A."/>
            <person name="Henrissat B."/>
            <person name="Grigoriev I.V."/>
            <person name="Hibbett D.S."/>
            <person name="Martin F."/>
            <person name="Nordberg H.P."/>
            <person name="Cantor M.N."/>
            <person name="Hua S.X."/>
        </authorList>
    </citation>
    <scope>NUCLEOTIDE SEQUENCE [LARGE SCALE GENOMIC DNA]</scope>
    <source>
        <strain evidence="10 11">441</strain>
    </source>
</reference>
<reference evidence="11" key="2">
    <citation type="submission" date="2015-01" db="EMBL/GenBank/DDBJ databases">
        <title>Evolutionary Origins and Diversification of the Mycorrhizal Mutualists.</title>
        <authorList>
            <consortium name="DOE Joint Genome Institute"/>
            <consortium name="Mycorrhizal Genomics Consortium"/>
            <person name="Kohler A."/>
            <person name="Kuo A."/>
            <person name="Nagy L.G."/>
            <person name="Floudas D."/>
            <person name="Copeland A."/>
            <person name="Barry K.W."/>
            <person name="Cichocki N."/>
            <person name="Veneault-Fourrey C."/>
            <person name="LaButti K."/>
            <person name="Lindquist E.A."/>
            <person name="Lipzen A."/>
            <person name="Lundell T."/>
            <person name="Morin E."/>
            <person name="Murat C."/>
            <person name="Riley R."/>
            <person name="Ohm R."/>
            <person name="Sun H."/>
            <person name="Tunlid A."/>
            <person name="Henrissat B."/>
            <person name="Grigoriev I.V."/>
            <person name="Hibbett D.S."/>
            <person name="Martin F."/>
        </authorList>
    </citation>
    <scope>NUCLEOTIDE SEQUENCE [LARGE SCALE GENOMIC DNA]</scope>
    <source>
        <strain evidence="11">441</strain>
    </source>
</reference>
<evidence type="ECO:0000256" key="8">
    <source>
        <dbReference type="SAM" id="MobiDB-lite"/>
    </source>
</evidence>
<comment type="subcellular location">
    <subcellularLocation>
        <location evidence="1">Cytoplasm</location>
    </subcellularLocation>
</comment>
<protein>
    <recommendedName>
        <fullName evidence="9">MI domain-containing protein</fullName>
    </recommendedName>
</protein>
<dbReference type="GO" id="GO:0016281">
    <property type="term" value="C:eukaryotic translation initiation factor 4F complex"/>
    <property type="evidence" value="ECO:0007669"/>
    <property type="project" value="TreeGrafter"/>
</dbReference>
<evidence type="ECO:0000256" key="1">
    <source>
        <dbReference type="ARBA" id="ARBA00004496"/>
    </source>
</evidence>